<keyword evidence="3 5" id="KW-1133">Transmembrane helix</keyword>
<protein>
    <submittedName>
        <fullName evidence="6">Serine protease</fullName>
    </submittedName>
</protein>
<dbReference type="GO" id="GO:0009403">
    <property type="term" value="P:toxin biosynthetic process"/>
    <property type="evidence" value="ECO:0007669"/>
    <property type="project" value="InterPro"/>
</dbReference>
<evidence type="ECO:0000256" key="2">
    <source>
        <dbReference type="ARBA" id="ARBA00022692"/>
    </source>
</evidence>
<dbReference type="PRINTS" id="PR00834">
    <property type="entry name" value="PROTEASES2C"/>
</dbReference>
<dbReference type="NCBIfam" id="NF033740">
    <property type="entry name" value="MarP_fam_protase"/>
    <property type="match status" value="1"/>
</dbReference>
<dbReference type="RefSeq" id="WP_121807767.1">
    <property type="nucleotide sequence ID" value="NZ_RDBE01000010.1"/>
</dbReference>
<keyword evidence="7" id="KW-1185">Reference proteome</keyword>
<dbReference type="Pfam" id="PF02674">
    <property type="entry name" value="Colicin_V"/>
    <property type="match status" value="1"/>
</dbReference>
<keyword evidence="4 5" id="KW-0472">Membrane</keyword>
<keyword evidence="6" id="KW-0645">Protease</keyword>
<evidence type="ECO:0000313" key="6">
    <source>
        <dbReference type="EMBL" id="RLV48263.1"/>
    </source>
</evidence>
<dbReference type="Gene3D" id="2.40.10.10">
    <property type="entry name" value="Trypsin-like serine proteases"/>
    <property type="match status" value="2"/>
</dbReference>
<dbReference type="Proteomes" id="UP000281708">
    <property type="component" value="Unassembled WGS sequence"/>
</dbReference>
<dbReference type="OrthoDB" id="9766361at2"/>
<dbReference type="InterPro" id="IPR009003">
    <property type="entry name" value="Peptidase_S1_PA"/>
</dbReference>
<dbReference type="InterPro" id="IPR001940">
    <property type="entry name" value="Peptidase_S1C"/>
</dbReference>
<keyword evidence="2 5" id="KW-0812">Transmembrane</keyword>
<reference evidence="6 7" key="1">
    <citation type="submission" date="2018-10" db="EMBL/GenBank/DDBJ databases">
        <title>Marmoricola sp. 4Q3S-7 whole genome shotgun sequence.</title>
        <authorList>
            <person name="Li F."/>
        </authorList>
    </citation>
    <scope>NUCLEOTIDE SEQUENCE [LARGE SCALE GENOMIC DNA]</scope>
    <source>
        <strain evidence="6 7">4Q3S-7</strain>
    </source>
</reference>
<feature type="transmembrane region" description="Helical" evidence="5">
    <location>
        <begin position="98"/>
        <end position="120"/>
    </location>
</feature>
<feature type="transmembrane region" description="Helical" evidence="5">
    <location>
        <begin position="55"/>
        <end position="77"/>
    </location>
</feature>
<name>A0A3L8P0E2_9ACTN</name>
<dbReference type="InterPro" id="IPR047680">
    <property type="entry name" value="MarP-like"/>
</dbReference>
<dbReference type="GO" id="GO:0004252">
    <property type="term" value="F:serine-type endopeptidase activity"/>
    <property type="evidence" value="ECO:0007669"/>
    <property type="project" value="InterPro"/>
</dbReference>
<feature type="transmembrane region" description="Helical" evidence="5">
    <location>
        <begin position="6"/>
        <end position="21"/>
    </location>
</feature>
<sequence length="391" mass="40976">MNVLDWVLVVLVVAYAVSGYWQGFITGAFATVGLVLGGLLGIWLAPTLLGRLQPSVGVSVLAVFVVLVCASFGQALLQYVGGRARDAITWQPVRAIDAVGGAALSVAAVLVVAWMLGVAISGSRIPGVGPEVRTSRVLGEVNKVMPGQAQTALQAFNRVVGSSFFPSYLEPFAPERIVNVSPASRRVLTDPDITRARTRVFKVRGNNACGQGVEGSSFLYAPHRLMTNAHVVAGVRHPQVVEDNRSLDATVVYYNPEVDVAVLLVPGLSGKPLPFATTPGQVRQQAAALGYPQDGPYDAEPARIRSQQQLRSPDIYSQGSVVRQVFSLRSTIRPGNSGGPLVATSGEVLGVVFAASVTNDQTGYALTAQQVSGPASVGRTATQAVSTGDCA</sequence>
<dbReference type="GO" id="GO:0016020">
    <property type="term" value="C:membrane"/>
    <property type="evidence" value="ECO:0007669"/>
    <property type="project" value="UniProtKB-SubCell"/>
</dbReference>
<evidence type="ECO:0000313" key="7">
    <source>
        <dbReference type="Proteomes" id="UP000281708"/>
    </source>
</evidence>
<dbReference type="AlphaFoldDB" id="A0A3L8P0E2"/>
<comment type="caution">
    <text evidence="6">The sequence shown here is derived from an EMBL/GenBank/DDBJ whole genome shotgun (WGS) entry which is preliminary data.</text>
</comment>
<comment type="subcellular location">
    <subcellularLocation>
        <location evidence="1">Membrane</location>
        <topology evidence="1">Multi-pass membrane protein</topology>
    </subcellularLocation>
</comment>
<dbReference type="GO" id="GO:0006508">
    <property type="term" value="P:proteolysis"/>
    <property type="evidence" value="ECO:0007669"/>
    <property type="project" value="UniProtKB-KW"/>
</dbReference>
<evidence type="ECO:0000256" key="5">
    <source>
        <dbReference type="SAM" id="Phobius"/>
    </source>
</evidence>
<dbReference type="SUPFAM" id="SSF50494">
    <property type="entry name" value="Trypsin-like serine proteases"/>
    <property type="match status" value="1"/>
</dbReference>
<evidence type="ECO:0000256" key="4">
    <source>
        <dbReference type="ARBA" id="ARBA00023136"/>
    </source>
</evidence>
<dbReference type="InterPro" id="IPR043504">
    <property type="entry name" value="Peptidase_S1_PA_chymotrypsin"/>
</dbReference>
<accession>A0A3L8P0E2</accession>
<proteinExistence type="predicted"/>
<evidence type="ECO:0000256" key="1">
    <source>
        <dbReference type="ARBA" id="ARBA00004141"/>
    </source>
</evidence>
<organism evidence="6 7">
    <name type="scientific">Nocardioides mangrovicus</name>
    <dbReference type="NCBI Taxonomy" id="2478913"/>
    <lineage>
        <taxon>Bacteria</taxon>
        <taxon>Bacillati</taxon>
        <taxon>Actinomycetota</taxon>
        <taxon>Actinomycetes</taxon>
        <taxon>Propionibacteriales</taxon>
        <taxon>Nocardioidaceae</taxon>
        <taxon>Nocardioides</taxon>
    </lineage>
</organism>
<evidence type="ECO:0000256" key="3">
    <source>
        <dbReference type="ARBA" id="ARBA00022989"/>
    </source>
</evidence>
<dbReference type="InterPro" id="IPR003825">
    <property type="entry name" value="Colicin-V_CvpA"/>
</dbReference>
<gene>
    <name evidence="6" type="ORF">D9V37_19630</name>
</gene>
<feature type="transmembrane region" description="Helical" evidence="5">
    <location>
        <begin position="28"/>
        <end position="49"/>
    </location>
</feature>
<dbReference type="PANTHER" id="PTHR43019">
    <property type="entry name" value="SERINE ENDOPROTEASE DEGS"/>
    <property type="match status" value="1"/>
</dbReference>
<dbReference type="PANTHER" id="PTHR43019:SF23">
    <property type="entry name" value="PROTEASE DO-LIKE 5, CHLOROPLASTIC"/>
    <property type="match status" value="1"/>
</dbReference>
<keyword evidence="6" id="KW-0378">Hydrolase</keyword>
<dbReference type="EMBL" id="RDBE01000010">
    <property type="protein sequence ID" value="RLV48263.1"/>
    <property type="molecule type" value="Genomic_DNA"/>
</dbReference>
<dbReference type="Pfam" id="PF13365">
    <property type="entry name" value="Trypsin_2"/>
    <property type="match status" value="1"/>
</dbReference>